<comment type="caution">
    <text evidence="8">The sequence shown here is derived from an EMBL/GenBank/DDBJ whole genome shotgun (WGS) entry which is preliminary data.</text>
</comment>
<dbReference type="GO" id="GO:0046513">
    <property type="term" value="P:ceramide biosynthetic process"/>
    <property type="evidence" value="ECO:0007669"/>
    <property type="project" value="TreeGrafter"/>
</dbReference>
<protein>
    <submittedName>
        <fullName evidence="8">Uncharacterized protein</fullName>
    </submittedName>
</protein>
<evidence type="ECO:0000256" key="6">
    <source>
        <dbReference type="ARBA" id="ARBA00023136"/>
    </source>
</evidence>
<feature type="transmembrane region" description="Helical" evidence="7">
    <location>
        <begin position="48"/>
        <end position="68"/>
    </location>
</feature>
<dbReference type="Pfam" id="PF05875">
    <property type="entry name" value="Ceramidase"/>
    <property type="match status" value="1"/>
</dbReference>
<dbReference type="OrthoDB" id="187171at2759"/>
<dbReference type="GO" id="GO:0046514">
    <property type="term" value="P:ceramide catabolic process"/>
    <property type="evidence" value="ECO:0007669"/>
    <property type="project" value="TreeGrafter"/>
</dbReference>
<evidence type="ECO:0000313" key="8">
    <source>
        <dbReference type="EMBL" id="KAF4625163.1"/>
    </source>
</evidence>
<evidence type="ECO:0000256" key="1">
    <source>
        <dbReference type="ARBA" id="ARBA00004141"/>
    </source>
</evidence>
<sequence>MCTMVYAVFSHGQSTRNRIAIFLTILSLAVFITGYYHYLQDPVFHQNMFALLTVIVVLRSMWIMELLLRPSRRAKTEGDGTDELEQARIDRRDEEILKTMWTVVACGLGAVAGGFLIWNLDNILCGTLRRWRQHVGLPLGILIYTQ</sequence>
<evidence type="ECO:0000256" key="5">
    <source>
        <dbReference type="ARBA" id="ARBA00022989"/>
    </source>
</evidence>
<feature type="transmembrane region" description="Helical" evidence="7">
    <location>
        <begin position="19"/>
        <end position="36"/>
    </location>
</feature>
<keyword evidence="6 7" id="KW-0472">Membrane</keyword>
<keyword evidence="3 7" id="KW-0812">Transmembrane</keyword>
<accession>A0A8H4R919</accession>
<dbReference type="Proteomes" id="UP000566819">
    <property type="component" value="Unassembled WGS sequence"/>
</dbReference>
<evidence type="ECO:0000256" key="2">
    <source>
        <dbReference type="ARBA" id="ARBA00009780"/>
    </source>
</evidence>
<comment type="similarity">
    <text evidence="2">Belongs to the alkaline ceramidase family.</text>
</comment>
<proteinExistence type="inferred from homology"/>
<name>A0A8H4R919_9HELO</name>
<gene>
    <name evidence="8" type="ORF">G7Y89_g13006</name>
</gene>
<keyword evidence="9" id="KW-1185">Reference proteome</keyword>
<dbReference type="AlphaFoldDB" id="A0A8H4R919"/>
<evidence type="ECO:0000313" key="9">
    <source>
        <dbReference type="Proteomes" id="UP000566819"/>
    </source>
</evidence>
<keyword evidence="4" id="KW-0378">Hydrolase</keyword>
<dbReference type="EMBL" id="JAAMPI010001449">
    <property type="protein sequence ID" value="KAF4625163.1"/>
    <property type="molecule type" value="Genomic_DNA"/>
</dbReference>
<evidence type="ECO:0000256" key="7">
    <source>
        <dbReference type="SAM" id="Phobius"/>
    </source>
</evidence>
<comment type="subcellular location">
    <subcellularLocation>
        <location evidence="1">Membrane</location>
        <topology evidence="1">Multi-pass membrane protein</topology>
    </subcellularLocation>
</comment>
<evidence type="ECO:0000256" key="3">
    <source>
        <dbReference type="ARBA" id="ARBA00022692"/>
    </source>
</evidence>
<dbReference type="PANTHER" id="PTHR46187:SF3">
    <property type="entry name" value="ALKALINE CERAMIDASE 3"/>
    <property type="match status" value="1"/>
</dbReference>
<feature type="transmembrane region" description="Helical" evidence="7">
    <location>
        <begin position="100"/>
        <end position="120"/>
    </location>
</feature>
<organism evidence="8 9">
    <name type="scientific">Cudoniella acicularis</name>
    <dbReference type="NCBI Taxonomy" id="354080"/>
    <lineage>
        <taxon>Eukaryota</taxon>
        <taxon>Fungi</taxon>
        <taxon>Dikarya</taxon>
        <taxon>Ascomycota</taxon>
        <taxon>Pezizomycotina</taxon>
        <taxon>Leotiomycetes</taxon>
        <taxon>Helotiales</taxon>
        <taxon>Tricladiaceae</taxon>
        <taxon>Cudoniella</taxon>
    </lineage>
</organism>
<reference evidence="8 9" key="1">
    <citation type="submission" date="2020-03" db="EMBL/GenBank/DDBJ databases">
        <title>Draft Genome Sequence of Cudoniella acicularis.</title>
        <authorList>
            <person name="Buettner E."/>
            <person name="Kellner H."/>
        </authorList>
    </citation>
    <scope>NUCLEOTIDE SEQUENCE [LARGE SCALE GENOMIC DNA]</scope>
    <source>
        <strain evidence="8 9">DSM 108380</strain>
    </source>
</reference>
<dbReference type="InterPro" id="IPR008901">
    <property type="entry name" value="ACER"/>
</dbReference>
<dbReference type="GO" id="GO:0005789">
    <property type="term" value="C:endoplasmic reticulum membrane"/>
    <property type="evidence" value="ECO:0007669"/>
    <property type="project" value="TreeGrafter"/>
</dbReference>
<evidence type="ECO:0000256" key="4">
    <source>
        <dbReference type="ARBA" id="ARBA00022801"/>
    </source>
</evidence>
<dbReference type="PANTHER" id="PTHR46187">
    <property type="entry name" value="ALKALINE CERAMIDASE 3"/>
    <property type="match status" value="1"/>
</dbReference>
<dbReference type="GO" id="GO:0016811">
    <property type="term" value="F:hydrolase activity, acting on carbon-nitrogen (but not peptide) bonds, in linear amides"/>
    <property type="evidence" value="ECO:0007669"/>
    <property type="project" value="InterPro"/>
</dbReference>
<keyword evidence="5 7" id="KW-1133">Transmembrane helix</keyword>